<dbReference type="PROSITE" id="PS01124">
    <property type="entry name" value="HTH_ARAC_FAMILY_2"/>
    <property type="match status" value="1"/>
</dbReference>
<evidence type="ECO:0000313" key="6">
    <source>
        <dbReference type="EMBL" id="RZE28555.1"/>
    </source>
</evidence>
<feature type="domain" description="HTH araC/xylS-type" evidence="4">
    <location>
        <begin position="162"/>
        <end position="258"/>
    </location>
</feature>
<dbReference type="SUPFAM" id="SSF46689">
    <property type="entry name" value="Homeodomain-like"/>
    <property type="match status" value="2"/>
</dbReference>
<dbReference type="PANTHER" id="PTHR11019">
    <property type="entry name" value="HTH-TYPE TRANSCRIPTIONAL REGULATOR NIMR"/>
    <property type="match status" value="1"/>
</dbReference>
<reference evidence="5" key="2">
    <citation type="submission" date="2022-09" db="EMBL/GenBank/DDBJ databases">
        <title>Whole genome shotgun sequence of Streptomyces albidoflavus NBRC 12854.</title>
        <authorList>
            <person name="Komaki H."/>
            <person name="Tamura T."/>
        </authorList>
    </citation>
    <scope>NUCLEOTIDE SEQUENCE</scope>
    <source>
        <strain evidence="5">NBRC 12854</strain>
    </source>
</reference>
<dbReference type="PROSITE" id="PS00041">
    <property type="entry name" value="HTH_ARAC_FAMILY_1"/>
    <property type="match status" value="1"/>
</dbReference>
<dbReference type="EMBL" id="BNDZ01000003">
    <property type="protein sequence ID" value="GHI44602.1"/>
    <property type="molecule type" value="Genomic_DNA"/>
</dbReference>
<dbReference type="InterPro" id="IPR018062">
    <property type="entry name" value="HTH_AraC-typ_CS"/>
</dbReference>
<sequence>MRCQEYGYGLGRPEGIFVLRYQSAGPLEFGAIARQDFLHQLYWSPDGALSALHGAEARFLGPGEAFWAQRAVSHEVRAADRQTVYRICLREVPAALAELRAGPVVVPEETGRLVRGLARSGVAEADALADRARIMAALVPYSFAGDGPPGAPASGRGAGHALRVARALAHDPSDTRELAAWAAQLHISAKTLQRDFQREFGMSYTRWRTLLRLSAARALLGTEPVTRIARRVGYASPSAFVAAFAKEYGRTPARYARDGAGA</sequence>
<dbReference type="GO" id="GO:0043565">
    <property type="term" value="F:sequence-specific DNA binding"/>
    <property type="evidence" value="ECO:0007669"/>
    <property type="project" value="InterPro"/>
</dbReference>
<evidence type="ECO:0000313" key="5">
    <source>
        <dbReference type="EMBL" id="GHI44602.1"/>
    </source>
</evidence>
<dbReference type="Pfam" id="PF12833">
    <property type="entry name" value="HTH_18"/>
    <property type="match status" value="1"/>
</dbReference>
<name>A0A8G1ZWJ5_9ACTN</name>
<dbReference type="PANTHER" id="PTHR11019:SF199">
    <property type="entry name" value="HTH-TYPE TRANSCRIPTIONAL REGULATOR NIMR"/>
    <property type="match status" value="1"/>
</dbReference>
<keyword evidence="3" id="KW-0804">Transcription</keyword>
<evidence type="ECO:0000259" key="4">
    <source>
        <dbReference type="PROSITE" id="PS01124"/>
    </source>
</evidence>
<dbReference type="GO" id="GO:0003700">
    <property type="term" value="F:DNA-binding transcription factor activity"/>
    <property type="evidence" value="ECO:0007669"/>
    <property type="project" value="InterPro"/>
</dbReference>
<organism evidence="6 7">
    <name type="scientific">Streptomyces albidoflavus</name>
    <dbReference type="NCBI Taxonomy" id="1886"/>
    <lineage>
        <taxon>Bacteria</taxon>
        <taxon>Bacillati</taxon>
        <taxon>Actinomycetota</taxon>
        <taxon>Actinomycetes</taxon>
        <taxon>Kitasatosporales</taxon>
        <taxon>Streptomycetaceae</taxon>
        <taxon>Streptomyces</taxon>
        <taxon>Streptomyces albidoflavus group</taxon>
    </lineage>
</organism>
<dbReference type="Gene3D" id="1.10.10.60">
    <property type="entry name" value="Homeodomain-like"/>
    <property type="match status" value="1"/>
</dbReference>
<reference evidence="6 7" key="1">
    <citation type="submission" date="2017-12" db="EMBL/GenBank/DDBJ databases">
        <title>Population genomics insights into the ecological differentiation and adaptive evolution in streptomycetes.</title>
        <authorList>
            <person name="Li Y."/>
            <person name="Huang Y."/>
        </authorList>
    </citation>
    <scope>NUCLEOTIDE SEQUENCE [LARGE SCALE GENOMIC DNA]</scope>
    <source>
        <strain evidence="6 7">NBRC 100770</strain>
    </source>
</reference>
<dbReference type="InterPro" id="IPR020449">
    <property type="entry name" value="Tscrpt_reg_AraC-type_HTH"/>
</dbReference>
<protein>
    <submittedName>
        <fullName evidence="6">AraC family transcriptional regulator</fullName>
    </submittedName>
</protein>
<proteinExistence type="predicted"/>
<dbReference type="SMART" id="SM00342">
    <property type="entry name" value="HTH_ARAC"/>
    <property type="match status" value="1"/>
</dbReference>
<keyword evidence="1" id="KW-0805">Transcription regulation</keyword>
<dbReference type="Proteomes" id="UP001051844">
    <property type="component" value="Unassembled WGS sequence"/>
</dbReference>
<evidence type="ECO:0000256" key="1">
    <source>
        <dbReference type="ARBA" id="ARBA00023015"/>
    </source>
</evidence>
<dbReference type="Proteomes" id="UP000292693">
    <property type="component" value="Unassembled WGS sequence"/>
</dbReference>
<dbReference type="InterPro" id="IPR009057">
    <property type="entry name" value="Homeodomain-like_sf"/>
</dbReference>
<accession>A0A8G1ZWJ5</accession>
<dbReference type="EMBL" id="PKLL01000003">
    <property type="protein sequence ID" value="RZE28555.1"/>
    <property type="molecule type" value="Genomic_DNA"/>
</dbReference>
<evidence type="ECO:0000256" key="3">
    <source>
        <dbReference type="ARBA" id="ARBA00023163"/>
    </source>
</evidence>
<gene>
    <name evidence="6" type="ORF">C0Q92_03570</name>
    <name evidence="5" type="ORF">ScoT_07760</name>
</gene>
<dbReference type="PRINTS" id="PR00032">
    <property type="entry name" value="HTHARAC"/>
</dbReference>
<keyword evidence="2" id="KW-0238">DNA-binding</keyword>
<dbReference type="InterPro" id="IPR018060">
    <property type="entry name" value="HTH_AraC"/>
</dbReference>
<comment type="caution">
    <text evidence="6">The sequence shown here is derived from an EMBL/GenBank/DDBJ whole genome shotgun (WGS) entry which is preliminary data.</text>
</comment>
<dbReference type="AlphaFoldDB" id="A0A8G1ZWJ5"/>
<evidence type="ECO:0000256" key="2">
    <source>
        <dbReference type="ARBA" id="ARBA00023125"/>
    </source>
</evidence>
<evidence type="ECO:0000313" key="7">
    <source>
        <dbReference type="Proteomes" id="UP000292693"/>
    </source>
</evidence>
<dbReference type="RefSeq" id="WP_008417382.1">
    <property type="nucleotide sequence ID" value="NZ_BNDZ01000003.1"/>
</dbReference>